<dbReference type="SUPFAM" id="SSF51445">
    <property type="entry name" value="(Trans)glycosidases"/>
    <property type="match status" value="1"/>
</dbReference>
<proteinExistence type="inferred from homology"/>
<dbReference type="InterPro" id="IPR029019">
    <property type="entry name" value="HEX_eukaryotic_N"/>
</dbReference>
<dbReference type="GO" id="GO:0005975">
    <property type="term" value="P:carbohydrate metabolic process"/>
    <property type="evidence" value="ECO:0007669"/>
    <property type="project" value="InterPro"/>
</dbReference>
<protein>
    <recommendedName>
        <fullName evidence="9">Beta-hexosaminidase</fullName>
        <ecNumber evidence="9">3.2.1.52</ecNumber>
    </recommendedName>
</protein>
<dbReference type="EC" id="3.2.1.52" evidence="9"/>
<dbReference type="Gene3D" id="3.30.379.10">
    <property type="entry name" value="Chitobiase/beta-hexosaminidase domain 2-like"/>
    <property type="match status" value="1"/>
</dbReference>
<evidence type="ECO:0000259" key="11">
    <source>
        <dbReference type="Pfam" id="PF00728"/>
    </source>
</evidence>
<comment type="subcellular location">
    <subcellularLocation>
        <location evidence="2">Lysosome</location>
    </subcellularLocation>
</comment>
<keyword evidence="4" id="KW-0732">Signal</keyword>
<keyword evidence="5 9" id="KW-0378">Hydrolase</keyword>
<dbReference type="GO" id="GO:0005764">
    <property type="term" value="C:lysosome"/>
    <property type="evidence" value="ECO:0007669"/>
    <property type="project" value="UniProtKB-SubCell"/>
</dbReference>
<keyword evidence="7" id="KW-0458">Lysosome</keyword>
<evidence type="ECO:0000256" key="2">
    <source>
        <dbReference type="ARBA" id="ARBA00004371"/>
    </source>
</evidence>
<evidence type="ECO:0000256" key="8">
    <source>
        <dbReference type="ARBA" id="ARBA00023295"/>
    </source>
</evidence>
<accession>D3B3L7</accession>
<evidence type="ECO:0000256" key="4">
    <source>
        <dbReference type="ARBA" id="ARBA00022729"/>
    </source>
</evidence>
<evidence type="ECO:0000313" key="14">
    <source>
        <dbReference type="Proteomes" id="UP000001396"/>
    </source>
</evidence>
<dbReference type="GeneID" id="31358508"/>
<dbReference type="EMBL" id="ADBJ01000010">
    <property type="protein sequence ID" value="EFA83915.1"/>
    <property type="molecule type" value="Genomic_DNA"/>
</dbReference>
<comment type="catalytic activity">
    <reaction evidence="1 9">
        <text>Hydrolysis of terminal non-reducing N-acetyl-D-hexosamine residues in N-acetyl-beta-D-hexosaminides.</text>
        <dbReference type="EC" id="3.2.1.52"/>
    </reaction>
</comment>
<organism evidence="13 14">
    <name type="scientific">Heterostelium pallidum (strain ATCC 26659 / Pp 5 / PN500)</name>
    <name type="common">Cellular slime mold</name>
    <name type="synonym">Polysphondylium pallidum</name>
    <dbReference type="NCBI Taxonomy" id="670386"/>
    <lineage>
        <taxon>Eukaryota</taxon>
        <taxon>Amoebozoa</taxon>
        <taxon>Evosea</taxon>
        <taxon>Eumycetozoa</taxon>
        <taxon>Dictyostelia</taxon>
        <taxon>Acytosteliales</taxon>
        <taxon>Acytosteliaceae</taxon>
        <taxon>Heterostelium</taxon>
    </lineage>
</organism>
<dbReference type="STRING" id="670386.D3B3L7"/>
<dbReference type="Pfam" id="PF00728">
    <property type="entry name" value="Glyco_hydro_20"/>
    <property type="match status" value="1"/>
</dbReference>
<dbReference type="Pfam" id="PF14845">
    <property type="entry name" value="Glycohydro_20b2"/>
    <property type="match status" value="1"/>
</dbReference>
<name>D3B3L7_HETP5</name>
<dbReference type="PANTHER" id="PTHR22600">
    <property type="entry name" value="BETA-HEXOSAMINIDASE"/>
    <property type="match status" value="1"/>
</dbReference>
<dbReference type="Gene3D" id="3.20.20.80">
    <property type="entry name" value="Glycosidases"/>
    <property type="match status" value="1"/>
</dbReference>
<dbReference type="GO" id="GO:0016020">
    <property type="term" value="C:membrane"/>
    <property type="evidence" value="ECO:0007669"/>
    <property type="project" value="TreeGrafter"/>
</dbReference>
<evidence type="ECO:0000259" key="12">
    <source>
        <dbReference type="Pfam" id="PF14845"/>
    </source>
</evidence>
<dbReference type="InterPro" id="IPR017853">
    <property type="entry name" value="GH"/>
</dbReference>
<comment type="similarity">
    <text evidence="3 9">Belongs to the glycosyl hydrolase 20 family.</text>
</comment>
<feature type="domain" description="Beta-hexosaminidase eukaryotic type N-terminal" evidence="12">
    <location>
        <begin position="16"/>
        <end position="124"/>
    </location>
</feature>
<keyword evidence="6" id="KW-0325">Glycoprotein</keyword>
<dbReference type="AlphaFoldDB" id="D3B3L7"/>
<dbReference type="InterPro" id="IPR015883">
    <property type="entry name" value="Glyco_hydro_20_cat"/>
</dbReference>
<dbReference type="Proteomes" id="UP000001396">
    <property type="component" value="Unassembled WGS sequence"/>
</dbReference>
<keyword evidence="14" id="KW-1185">Reference proteome</keyword>
<dbReference type="InterPro" id="IPR025705">
    <property type="entry name" value="Beta_hexosaminidase_sua/sub"/>
</dbReference>
<evidence type="ECO:0000313" key="13">
    <source>
        <dbReference type="EMBL" id="EFA83915.1"/>
    </source>
</evidence>
<dbReference type="RefSeq" id="XP_020436032.1">
    <property type="nucleotide sequence ID" value="XM_020573960.1"/>
</dbReference>
<dbReference type="FunFam" id="3.20.20.80:FF:000063">
    <property type="entry name" value="Beta-hexosaminidase"/>
    <property type="match status" value="1"/>
</dbReference>
<dbReference type="GO" id="GO:0030203">
    <property type="term" value="P:glycosaminoglycan metabolic process"/>
    <property type="evidence" value="ECO:0007669"/>
    <property type="project" value="TreeGrafter"/>
</dbReference>
<evidence type="ECO:0000256" key="5">
    <source>
        <dbReference type="ARBA" id="ARBA00022801"/>
    </source>
</evidence>
<dbReference type="GO" id="GO:0004563">
    <property type="term" value="F:beta-N-acetylhexosaminidase activity"/>
    <property type="evidence" value="ECO:0007669"/>
    <property type="project" value="UniProtKB-EC"/>
</dbReference>
<evidence type="ECO:0000256" key="1">
    <source>
        <dbReference type="ARBA" id="ARBA00001231"/>
    </source>
</evidence>
<gene>
    <name evidence="13" type="ORF">PPL_02985</name>
</gene>
<feature type="active site" description="Proton donor" evidence="10">
    <location>
        <position position="302"/>
    </location>
</feature>
<dbReference type="SUPFAM" id="SSF55545">
    <property type="entry name" value="beta-N-acetylhexosaminidase-like domain"/>
    <property type="match status" value="1"/>
</dbReference>
<evidence type="ECO:0000256" key="10">
    <source>
        <dbReference type="PIRSR" id="PIRSR001093-1"/>
    </source>
</evidence>
<keyword evidence="8 9" id="KW-0326">Glycosidase</keyword>
<dbReference type="InterPro" id="IPR029018">
    <property type="entry name" value="Hex-like_dom2"/>
</dbReference>
<dbReference type="PIRSF" id="PIRSF001093">
    <property type="entry name" value="B-hxosamndse_ab_euk"/>
    <property type="match status" value="1"/>
</dbReference>
<comment type="caution">
    <text evidence="13">The sequence shown here is derived from an EMBL/GenBank/DDBJ whole genome shotgun (WGS) entry which is preliminary data.</text>
</comment>
<sequence length="526" mass="58959">MAVLVGGQSPVSGPLIVPQPQQMTFGTQTLQLNPLKFQIYCPSKSPVLASAIKRYSDLFFLYGNGAPSTAPAAILNIKVISNSDSLYLGVSENHTISLVAAYSLLITADTVYGAIRALETVSQIIQYDFVTQRYTIPNTPISITDYPRFPWRGIMIDTARHFVPASYLMHTIDALAANKMNTLHWHITDGQSFPASSVTYPNLTMGAWAPEAVFSVDDIKEVVAYGKSLGVRVVPEFDIPSHTYSWAAAFPTIMANCPDYTYSYGQLPMSIANYLTYEVITNLFTEMSGYFLDTYFHTGGDEVPYGCWKEDPQVAEWMNLNGYTPTLAEQFFEDQVTSILAKVNRTKIVWNDPFVDGVKLDPSTLIQVWDSSFQDIVNAGFEVIVSFDYYLDEQVPTGNLHWMFEDTWSDFYAADPYNGITSNTNKILGGEACMWSEQVNHLSMDVRVWPRAIGVAERLWSAQTQTDVNNALTRIGPQTCRMSQRGIASGPLFPDFCMLPDDFESYLQQPRMRLSKEQINTFLNNN</sequence>
<dbReference type="OMA" id="KMWPRAA"/>
<evidence type="ECO:0000256" key="9">
    <source>
        <dbReference type="PIRNR" id="PIRNR001093"/>
    </source>
</evidence>
<evidence type="ECO:0000256" key="7">
    <source>
        <dbReference type="ARBA" id="ARBA00023228"/>
    </source>
</evidence>
<dbReference type="PANTHER" id="PTHR22600:SF54">
    <property type="entry name" value="BETA-HEXOSAMINIDASE SUBUNIT A1-RELATED"/>
    <property type="match status" value="1"/>
</dbReference>
<evidence type="ECO:0000256" key="6">
    <source>
        <dbReference type="ARBA" id="ARBA00023180"/>
    </source>
</evidence>
<evidence type="ECO:0000256" key="3">
    <source>
        <dbReference type="ARBA" id="ARBA00006285"/>
    </source>
</evidence>
<feature type="domain" description="Glycoside hydrolase family 20 catalytic" evidence="11">
    <location>
        <begin position="149"/>
        <end position="462"/>
    </location>
</feature>
<reference evidence="13 14" key="1">
    <citation type="journal article" date="2011" name="Genome Res.">
        <title>Phylogeny-wide analysis of social amoeba genomes highlights ancient origins for complex intercellular communication.</title>
        <authorList>
            <person name="Heidel A.J."/>
            <person name="Lawal H.M."/>
            <person name="Felder M."/>
            <person name="Schilde C."/>
            <person name="Helps N.R."/>
            <person name="Tunggal B."/>
            <person name="Rivero F."/>
            <person name="John U."/>
            <person name="Schleicher M."/>
            <person name="Eichinger L."/>
            <person name="Platzer M."/>
            <person name="Noegel A.A."/>
            <person name="Schaap P."/>
            <person name="Gloeckner G."/>
        </authorList>
    </citation>
    <scope>NUCLEOTIDE SEQUENCE [LARGE SCALE GENOMIC DNA]</scope>
    <source>
        <strain evidence="14">ATCC 26659 / Pp 5 / PN500</strain>
    </source>
</reference>
<dbReference type="InParanoid" id="D3B3L7"/>
<dbReference type="PRINTS" id="PR00738">
    <property type="entry name" value="GLHYDRLASE20"/>
</dbReference>